<gene>
    <name evidence="3" type="ORF">RCOM_1195270</name>
</gene>
<evidence type="ECO:0000313" key="3">
    <source>
        <dbReference type="EMBL" id="EEF42018.1"/>
    </source>
</evidence>
<reference evidence="4" key="1">
    <citation type="journal article" date="2010" name="Nat. Biotechnol.">
        <title>Draft genome sequence of the oilseed species Ricinus communis.</title>
        <authorList>
            <person name="Chan A.P."/>
            <person name="Crabtree J."/>
            <person name="Zhao Q."/>
            <person name="Lorenzi H."/>
            <person name="Orvis J."/>
            <person name="Puiu D."/>
            <person name="Melake-Berhan A."/>
            <person name="Jones K.M."/>
            <person name="Redman J."/>
            <person name="Chen G."/>
            <person name="Cahoon E.B."/>
            <person name="Gedil M."/>
            <person name="Stanke M."/>
            <person name="Haas B.J."/>
            <person name="Wortman J.R."/>
            <person name="Fraser-Liggett C.M."/>
            <person name="Ravel J."/>
            <person name="Rabinowicz P.D."/>
        </authorList>
    </citation>
    <scope>NUCLEOTIDE SEQUENCE [LARGE SCALE GENOMIC DNA]</scope>
    <source>
        <strain evidence="4">cv. Hale</strain>
    </source>
</reference>
<dbReference type="Proteomes" id="UP000008311">
    <property type="component" value="Unassembled WGS sequence"/>
</dbReference>
<feature type="region of interest" description="Disordered" evidence="1">
    <location>
        <begin position="516"/>
        <end position="539"/>
    </location>
</feature>
<keyword evidence="4" id="KW-1185">Reference proteome</keyword>
<protein>
    <recommendedName>
        <fullName evidence="2">Aminotransferase-like plant mobile domain-containing protein</fullName>
    </recommendedName>
</protein>
<dbReference type="InterPro" id="IPR044824">
    <property type="entry name" value="MAIN-like"/>
</dbReference>
<organism evidence="3 4">
    <name type="scientific">Ricinus communis</name>
    <name type="common">Castor bean</name>
    <dbReference type="NCBI Taxonomy" id="3988"/>
    <lineage>
        <taxon>Eukaryota</taxon>
        <taxon>Viridiplantae</taxon>
        <taxon>Streptophyta</taxon>
        <taxon>Embryophyta</taxon>
        <taxon>Tracheophyta</taxon>
        <taxon>Spermatophyta</taxon>
        <taxon>Magnoliopsida</taxon>
        <taxon>eudicotyledons</taxon>
        <taxon>Gunneridae</taxon>
        <taxon>Pentapetalae</taxon>
        <taxon>rosids</taxon>
        <taxon>fabids</taxon>
        <taxon>Malpighiales</taxon>
        <taxon>Euphorbiaceae</taxon>
        <taxon>Acalyphoideae</taxon>
        <taxon>Acalypheae</taxon>
        <taxon>Ricinus</taxon>
    </lineage>
</organism>
<dbReference type="EMBL" id="EQ973855">
    <property type="protein sequence ID" value="EEF42018.1"/>
    <property type="molecule type" value="Genomic_DNA"/>
</dbReference>
<feature type="domain" description="Aminotransferase-like plant mobile" evidence="2">
    <location>
        <begin position="80"/>
        <end position="429"/>
    </location>
</feature>
<dbReference type="PANTHER" id="PTHR46033:SF1">
    <property type="entry name" value="PROTEIN MAIN-LIKE 2"/>
    <property type="match status" value="1"/>
</dbReference>
<accession>B9S333</accession>
<sequence length="837" mass="93429">MEEIGVTSCEPADGSILLMDENASNPGPVDASVLYDQENHVSSAVWDGQERGVLRCHEHTSKLGEWRLTQKQIEQVEMAGFGYLRRIPSISLDNPLISALIERWRKETNTFHLRVGEMTITLEDVALLLGLAIDGEPVLGVTYTSCKPICEKFLGKVPDAGYMSGGMVKLSWLKEYFSQCPEDAPLEEIERHTRAYLLYLVGSTIFSTTTGNKVPIMYLPLFEDFEKAGNYAWGAAALAFLYRALGRATLKSQSTISGCLTLLQCWSYFHLNIAQPKFYQDPVRDCFPFVHWWKGKQSAATVKRDIVFYRKALDSLNPSDVEWLPYNNIDSTLIPENVRSSLILGRSKTMLICFDKAERHLPDRCLRQHGMHQGIPKDVQHWERKSRGVDSGIHLSGKMESELNEWSARYHHIVQDDDGVDEIEYMNWYLKITRKFVGRPLSPLPQIQRTNSSLRDIAHIADTFATEGLDPMQMESISRIRAIVHDCLGDQVGSASAITAVAAPAALAAPQVELGKRKREKERVRRNTKSKGKRKRKEESIQYFTTREVNPVHFYSAAFRADPLHLCCHCHAFSHQVAISQVEHLHNKLGKKARKKEKARKKSSKKTSRKHKRKDRVKCNADGEDFEYEIQNAAGQDNLMHSTCDTSKDYQLEQLPAADEGGGSQPCHADGEFDDSQPCHADGEFNDSQLGHAAVEGEQPGSCCAAGEAGGVELTQLDGEFDDSQPHHAAVEDEQSKSYHTVGECERAESSQPDGEFDDPQLHHAAVEGEQSESYHATGKGENQDANKVADSNDTDIAHEINDLNLSPVTGVSLPQTTQVVLEVVPGSSNEPSKDVK</sequence>
<evidence type="ECO:0000313" key="4">
    <source>
        <dbReference type="Proteomes" id="UP000008311"/>
    </source>
</evidence>
<evidence type="ECO:0000256" key="1">
    <source>
        <dbReference type="SAM" id="MobiDB-lite"/>
    </source>
</evidence>
<dbReference type="GO" id="GO:0010073">
    <property type="term" value="P:meristem maintenance"/>
    <property type="evidence" value="ECO:0007669"/>
    <property type="project" value="InterPro"/>
</dbReference>
<dbReference type="STRING" id="3988.B9S333"/>
<feature type="compositionally biased region" description="Basic residues" evidence="1">
    <location>
        <begin position="516"/>
        <end position="536"/>
    </location>
</feature>
<feature type="compositionally biased region" description="Basic residues" evidence="1">
    <location>
        <begin position="587"/>
        <end position="616"/>
    </location>
</feature>
<name>B9S333_RICCO</name>
<dbReference type="InterPro" id="IPR019557">
    <property type="entry name" value="AminoTfrase-like_pln_mobile"/>
</dbReference>
<dbReference type="Pfam" id="PF10536">
    <property type="entry name" value="PMD"/>
    <property type="match status" value="1"/>
</dbReference>
<feature type="region of interest" description="Disordered" evidence="1">
    <location>
        <begin position="657"/>
        <end position="687"/>
    </location>
</feature>
<feature type="region of interest" description="Disordered" evidence="1">
    <location>
        <begin position="586"/>
        <end position="618"/>
    </location>
</feature>
<evidence type="ECO:0000259" key="2">
    <source>
        <dbReference type="Pfam" id="PF10536"/>
    </source>
</evidence>
<dbReference type="eggNOG" id="ENOG502QW7G">
    <property type="taxonomic scope" value="Eukaryota"/>
</dbReference>
<feature type="region of interest" description="Disordered" evidence="1">
    <location>
        <begin position="718"/>
        <end position="802"/>
    </location>
</feature>
<dbReference type="InParanoid" id="B9S333"/>
<proteinExistence type="predicted"/>
<dbReference type="PANTHER" id="PTHR46033">
    <property type="entry name" value="PROTEIN MAIN-LIKE 2"/>
    <property type="match status" value="1"/>
</dbReference>
<feature type="compositionally biased region" description="Basic and acidic residues" evidence="1">
    <location>
        <begin position="724"/>
        <end position="749"/>
    </location>
</feature>
<dbReference type="AlphaFoldDB" id="B9S333"/>